<reference evidence="2" key="2">
    <citation type="submission" date="2023-06" db="EMBL/GenBank/DDBJ databases">
        <authorList>
            <consortium name="Lawrence Berkeley National Laboratory"/>
            <person name="Haridas S."/>
            <person name="Hensen N."/>
            <person name="Bonometti L."/>
            <person name="Westerberg I."/>
            <person name="Brannstrom I.O."/>
            <person name="Guillou S."/>
            <person name="Cros-Aarteil S."/>
            <person name="Calhoun S."/>
            <person name="Kuo A."/>
            <person name="Mondo S."/>
            <person name="Pangilinan J."/>
            <person name="Riley R."/>
            <person name="Labutti K."/>
            <person name="Andreopoulos B."/>
            <person name="Lipzen A."/>
            <person name="Chen C."/>
            <person name="Yanf M."/>
            <person name="Daum C."/>
            <person name="Ng V."/>
            <person name="Clum A."/>
            <person name="Steindorff A."/>
            <person name="Ohm R."/>
            <person name="Martin F."/>
            <person name="Silar P."/>
            <person name="Natvig D."/>
            <person name="Lalanne C."/>
            <person name="Gautier V."/>
            <person name="Ament-Velasquez S.L."/>
            <person name="Kruys A."/>
            <person name="Hutchinson M.I."/>
            <person name="Powell A.J."/>
            <person name="Barry K."/>
            <person name="Miller A.N."/>
            <person name="Grigoriev I.V."/>
            <person name="Debuchy R."/>
            <person name="Gladieux P."/>
            <person name="Thoren M.H."/>
            <person name="Johannesson H."/>
        </authorList>
    </citation>
    <scope>NUCLEOTIDE SEQUENCE</scope>
    <source>
        <strain evidence="2">CBS 118394</strain>
    </source>
</reference>
<organism evidence="2 3">
    <name type="scientific">Apodospora peruviana</name>
    <dbReference type="NCBI Taxonomy" id="516989"/>
    <lineage>
        <taxon>Eukaryota</taxon>
        <taxon>Fungi</taxon>
        <taxon>Dikarya</taxon>
        <taxon>Ascomycota</taxon>
        <taxon>Pezizomycotina</taxon>
        <taxon>Sordariomycetes</taxon>
        <taxon>Sordariomycetidae</taxon>
        <taxon>Sordariales</taxon>
        <taxon>Lasiosphaeriaceae</taxon>
        <taxon>Apodospora</taxon>
    </lineage>
</organism>
<evidence type="ECO:0000256" key="1">
    <source>
        <dbReference type="SAM" id="SignalP"/>
    </source>
</evidence>
<dbReference type="Proteomes" id="UP001283341">
    <property type="component" value="Unassembled WGS sequence"/>
</dbReference>
<keyword evidence="3" id="KW-1185">Reference proteome</keyword>
<name>A0AAE0I7I8_9PEZI</name>
<protein>
    <submittedName>
        <fullName evidence="2">Uncharacterized protein</fullName>
    </submittedName>
</protein>
<proteinExistence type="predicted"/>
<evidence type="ECO:0000313" key="3">
    <source>
        <dbReference type="Proteomes" id="UP001283341"/>
    </source>
</evidence>
<dbReference type="EMBL" id="JAUEDM010000004">
    <property type="protein sequence ID" value="KAK3319086.1"/>
    <property type="molecule type" value="Genomic_DNA"/>
</dbReference>
<accession>A0AAE0I7I8</accession>
<dbReference type="AlphaFoldDB" id="A0AAE0I7I8"/>
<comment type="caution">
    <text evidence="2">The sequence shown here is derived from an EMBL/GenBank/DDBJ whole genome shotgun (WGS) entry which is preliminary data.</text>
</comment>
<evidence type="ECO:0000313" key="2">
    <source>
        <dbReference type="EMBL" id="KAK3319086.1"/>
    </source>
</evidence>
<gene>
    <name evidence="2" type="ORF">B0H66DRAFT_558783</name>
</gene>
<sequence length="187" mass="20177">MHLPSTLLLLFLTPVTSHPAPTPQLPEPILGLQCPNGPTCPMQMMTMTCQNGNLVCMLGNMVQVPIGKCADCAGSMCAGPSDAYPGEKRQKKTTMGEVIVVEREIVERQDSRCMAQWECACVAADGIGYYTRGAGKQCPVLEGAFELCDPQNGFLCIFGCRSELLRGFTNEKCAALFPGTRAVCKSY</sequence>
<reference evidence="2" key="1">
    <citation type="journal article" date="2023" name="Mol. Phylogenet. Evol.">
        <title>Genome-scale phylogeny and comparative genomics of the fungal order Sordariales.</title>
        <authorList>
            <person name="Hensen N."/>
            <person name="Bonometti L."/>
            <person name="Westerberg I."/>
            <person name="Brannstrom I.O."/>
            <person name="Guillou S."/>
            <person name="Cros-Aarteil S."/>
            <person name="Calhoun S."/>
            <person name="Haridas S."/>
            <person name="Kuo A."/>
            <person name="Mondo S."/>
            <person name="Pangilinan J."/>
            <person name="Riley R."/>
            <person name="LaButti K."/>
            <person name="Andreopoulos B."/>
            <person name="Lipzen A."/>
            <person name="Chen C."/>
            <person name="Yan M."/>
            <person name="Daum C."/>
            <person name="Ng V."/>
            <person name="Clum A."/>
            <person name="Steindorff A."/>
            <person name="Ohm R.A."/>
            <person name="Martin F."/>
            <person name="Silar P."/>
            <person name="Natvig D.O."/>
            <person name="Lalanne C."/>
            <person name="Gautier V."/>
            <person name="Ament-Velasquez S.L."/>
            <person name="Kruys A."/>
            <person name="Hutchinson M.I."/>
            <person name="Powell A.J."/>
            <person name="Barry K."/>
            <person name="Miller A.N."/>
            <person name="Grigoriev I.V."/>
            <person name="Debuchy R."/>
            <person name="Gladieux P."/>
            <person name="Hiltunen Thoren M."/>
            <person name="Johannesson H."/>
        </authorList>
    </citation>
    <scope>NUCLEOTIDE SEQUENCE</scope>
    <source>
        <strain evidence="2">CBS 118394</strain>
    </source>
</reference>
<keyword evidence="1" id="KW-0732">Signal</keyword>
<feature type="chain" id="PRO_5042254096" evidence="1">
    <location>
        <begin position="18"/>
        <end position="187"/>
    </location>
</feature>
<feature type="signal peptide" evidence="1">
    <location>
        <begin position="1"/>
        <end position="17"/>
    </location>
</feature>